<dbReference type="InterPro" id="IPR015920">
    <property type="entry name" value="Cellobiose_DH-like_cyt"/>
</dbReference>
<proteinExistence type="predicted"/>
<feature type="signal peptide" evidence="1">
    <location>
        <begin position="1"/>
        <end position="21"/>
    </location>
</feature>
<keyword evidence="4" id="KW-1185">Reference proteome</keyword>
<dbReference type="OrthoDB" id="413885at2759"/>
<organism evidence="3 4">
    <name type="scientific">Patellaria atrata CBS 101060</name>
    <dbReference type="NCBI Taxonomy" id="1346257"/>
    <lineage>
        <taxon>Eukaryota</taxon>
        <taxon>Fungi</taxon>
        <taxon>Dikarya</taxon>
        <taxon>Ascomycota</taxon>
        <taxon>Pezizomycotina</taxon>
        <taxon>Dothideomycetes</taxon>
        <taxon>Dothideomycetes incertae sedis</taxon>
        <taxon>Patellariales</taxon>
        <taxon>Patellariaceae</taxon>
        <taxon>Patellaria</taxon>
    </lineage>
</organism>
<keyword evidence="1" id="KW-0732">Signal</keyword>
<evidence type="ECO:0000313" key="4">
    <source>
        <dbReference type="Proteomes" id="UP000799429"/>
    </source>
</evidence>
<dbReference type="AlphaFoldDB" id="A0A9P4SHS3"/>
<dbReference type="Proteomes" id="UP000799429">
    <property type="component" value="Unassembled WGS sequence"/>
</dbReference>
<feature type="domain" description="Cellobiose dehydrogenase-like cytochrome" evidence="2">
    <location>
        <begin position="26"/>
        <end position="202"/>
    </location>
</feature>
<dbReference type="PANTHER" id="PTHR47190">
    <property type="entry name" value="DEHYDROGENASE, PUTATIVE-RELATED"/>
    <property type="match status" value="1"/>
</dbReference>
<reference evidence="3" key="1">
    <citation type="journal article" date="2020" name="Stud. Mycol.">
        <title>101 Dothideomycetes genomes: a test case for predicting lifestyles and emergence of pathogens.</title>
        <authorList>
            <person name="Haridas S."/>
            <person name="Albert R."/>
            <person name="Binder M."/>
            <person name="Bloem J."/>
            <person name="Labutti K."/>
            <person name="Salamov A."/>
            <person name="Andreopoulos B."/>
            <person name="Baker S."/>
            <person name="Barry K."/>
            <person name="Bills G."/>
            <person name="Bluhm B."/>
            <person name="Cannon C."/>
            <person name="Castanera R."/>
            <person name="Culley D."/>
            <person name="Daum C."/>
            <person name="Ezra D."/>
            <person name="Gonzalez J."/>
            <person name="Henrissat B."/>
            <person name="Kuo A."/>
            <person name="Liang C."/>
            <person name="Lipzen A."/>
            <person name="Lutzoni F."/>
            <person name="Magnuson J."/>
            <person name="Mondo S."/>
            <person name="Nolan M."/>
            <person name="Ohm R."/>
            <person name="Pangilinan J."/>
            <person name="Park H.-J."/>
            <person name="Ramirez L."/>
            <person name="Alfaro M."/>
            <person name="Sun H."/>
            <person name="Tritt A."/>
            <person name="Yoshinaga Y."/>
            <person name="Zwiers L.-H."/>
            <person name="Turgeon B."/>
            <person name="Goodwin S."/>
            <person name="Spatafora J."/>
            <person name="Crous P."/>
            <person name="Grigoriev I."/>
        </authorList>
    </citation>
    <scope>NUCLEOTIDE SEQUENCE</scope>
    <source>
        <strain evidence="3">CBS 101060</strain>
    </source>
</reference>
<evidence type="ECO:0000259" key="2">
    <source>
        <dbReference type="Pfam" id="PF16010"/>
    </source>
</evidence>
<dbReference type="Gene3D" id="2.60.40.1210">
    <property type="entry name" value="Cellobiose dehydrogenase, cytochrome domain"/>
    <property type="match status" value="1"/>
</dbReference>
<dbReference type="SUPFAM" id="SSF49344">
    <property type="entry name" value="CBD9-like"/>
    <property type="match status" value="1"/>
</dbReference>
<dbReference type="CDD" id="cd09630">
    <property type="entry name" value="CDH_like_cytochrome"/>
    <property type="match status" value="1"/>
</dbReference>
<sequence>MRLPTLLLPLVALFSSSTAQAQVSPYTDTRTGISFQGISGSNGYRLGLVLPPANTTSSDVLVQLVGQGKGWAGVSLGGSMLNHLLVAAWPNGQNVMGSLRFTANYGSPPVAPATTPARSLLPILNGTYVNSTHFSYTFLCKSCLTTDGKTFAPGVTSAPIGWAQAASAPVQVTNAATALGRHNVQGLVRDVDLSVARKGEFAKWAGYASATVRVGRRWDA</sequence>
<dbReference type="PANTHER" id="PTHR47190:SF1">
    <property type="entry name" value="GLUCOSE-METHANOL-CHOLINE OXIDOREDUCTASE N-TERMINAL DOMAIN-CONTAINING PROTEIN"/>
    <property type="match status" value="1"/>
</dbReference>
<gene>
    <name evidence="3" type="ORF">M501DRAFT_925981</name>
</gene>
<feature type="chain" id="PRO_5040340778" evidence="1">
    <location>
        <begin position="22"/>
        <end position="220"/>
    </location>
</feature>
<dbReference type="InterPro" id="IPR053208">
    <property type="entry name" value="GMC_Oxidoreductase_CD"/>
</dbReference>
<comment type="caution">
    <text evidence="3">The sequence shown here is derived from an EMBL/GenBank/DDBJ whole genome shotgun (WGS) entry which is preliminary data.</text>
</comment>
<protein>
    <submittedName>
        <fullName evidence="3">Iron reductase domain protein</fullName>
    </submittedName>
</protein>
<dbReference type="EMBL" id="MU006089">
    <property type="protein sequence ID" value="KAF2843181.1"/>
    <property type="molecule type" value="Genomic_DNA"/>
</dbReference>
<evidence type="ECO:0000313" key="3">
    <source>
        <dbReference type="EMBL" id="KAF2843181.1"/>
    </source>
</evidence>
<accession>A0A9P4SHS3</accession>
<dbReference type="Pfam" id="PF16010">
    <property type="entry name" value="CDH-cyt"/>
    <property type="match status" value="1"/>
</dbReference>
<evidence type="ECO:0000256" key="1">
    <source>
        <dbReference type="SAM" id="SignalP"/>
    </source>
</evidence>
<name>A0A9P4SHS3_9PEZI</name>